<dbReference type="InterPro" id="IPR026002">
    <property type="entry name" value="ATC_hydrolase-like"/>
</dbReference>
<reference evidence="1" key="1">
    <citation type="journal article" date="2021" name="PeerJ">
        <title>Extensive microbial diversity within the chicken gut microbiome revealed by metagenomics and culture.</title>
        <authorList>
            <person name="Gilroy R."/>
            <person name="Ravi A."/>
            <person name="Getino M."/>
            <person name="Pursley I."/>
            <person name="Horton D.L."/>
            <person name="Alikhan N.F."/>
            <person name="Baker D."/>
            <person name="Gharbi K."/>
            <person name="Hall N."/>
            <person name="Watson M."/>
            <person name="Adriaenssens E.M."/>
            <person name="Foster-Nyarko E."/>
            <person name="Jarju S."/>
            <person name="Secka A."/>
            <person name="Antonio M."/>
            <person name="Oren A."/>
            <person name="Chaudhuri R.R."/>
            <person name="La Ragione R."/>
            <person name="Hildebrand F."/>
            <person name="Pallen M.J."/>
        </authorList>
    </citation>
    <scope>NUCLEOTIDE SEQUENCE</scope>
    <source>
        <strain evidence="1">1345</strain>
    </source>
</reference>
<gene>
    <name evidence="1" type="ORF">H9729_07820</name>
</gene>
<protein>
    <submittedName>
        <fullName evidence="1">L-2-amino-thiazoline-4-carboxylic acid hydrolase</fullName>
    </submittedName>
</protein>
<proteinExistence type="predicted"/>
<dbReference type="EMBL" id="DXCQ01000072">
    <property type="protein sequence ID" value="HIY97582.1"/>
    <property type="molecule type" value="Genomic_DNA"/>
</dbReference>
<sequence>MSEFENTNLPFLEKDCIETFGEEQGKKVFDKTIEIYRELTRKADYRNNDAIKYHMTVKLFPAMSYYKALQAFGIDDAIEKVRRETQKAALINKQKNAKFARMPFVFTMYRMGVKKHMAKNFPPEGWKTEWVRCDGKEIHFNLCSCLYYDICTENGCPELCRVYCENDNIAFSGLMPKIRFERAGTIGEGAACCDFHFINAKK</sequence>
<reference evidence="1" key="2">
    <citation type="submission" date="2021-04" db="EMBL/GenBank/DDBJ databases">
        <authorList>
            <person name="Gilroy R."/>
        </authorList>
    </citation>
    <scope>NUCLEOTIDE SEQUENCE</scope>
    <source>
        <strain evidence="1">1345</strain>
    </source>
</reference>
<keyword evidence="1" id="KW-0378">Hydrolase</keyword>
<dbReference type="Pfam" id="PF14196">
    <property type="entry name" value="ATC_hydrolase"/>
    <property type="match status" value="1"/>
</dbReference>
<accession>A0A9D1ZW56</accession>
<comment type="caution">
    <text evidence="1">The sequence shown here is derived from an EMBL/GenBank/DDBJ whole genome shotgun (WGS) entry which is preliminary data.</text>
</comment>
<organism evidence="1 2">
    <name type="scientific">Candidatus Borkfalkia excrementigallinarum</name>
    <dbReference type="NCBI Taxonomy" id="2838506"/>
    <lineage>
        <taxon>Bacteria</taxon>
        <taxon>Bacillati</taxon>
        <taxon>Bacillota</taxon>
        <taxon>Clostridia</taxon>
        <taxon>Christensenellales</taxon>
        <taxon>Christensenellaceae</taxon>
        <taxon>Candidatus Borkfalkia</taxon>
    </lineage>
</organism>
<dbReference type="GO" id="GO:0016787">
    <property type="term" value="F:hydrolase activity"/>
    <property type="evidence" value="ECO:0007669"/>
    <property type="project" value="UniProtKB-KW"/>
</dbReference>
<name>A0A9D1ZW56_9FIRM</name>
<evidence type="ECO:0000313" key="2">
    <source>
        <dbReference type="Proteomes" id="UP000886750"/>
    </source>
</evidence>
<dbReference type="Proteomes" id="UP000886750">
    <property type="component" value="Unassembled WGS sequence"/>
</dbReference>
<dbReference type="AlphaFoldDB" id="A0A9D1ZW56"/>
<evidence type="ECO:0000313" key="1">
    <source>
        <dbReference type="EMBL" id="HIY97582.1"/>
    </source>
</evidence>